<dbReference type="InterPro" id="IPR015929">
    <property type="entry name" value="Aconitase_B_swivel"/>
</dbReference>
<sequence>MLGGYNVAPLVQLLDDASVGTIAANGLKKTLLVFDAFHDVQEKAKAGNANAQAVLQSWADAEWFTGNPEVPQSLTVTVFKVPGETNTDDLSPAPDATTRPDIPMHALAMLKNKRDDAPSCR</sequence>
<dbReference type="InterPro" id="IPR036288">
    <property type="entry name" value="Aconitase_B_HEAT-like_dom_sf"/>
</dbReference>
<evidence type="ECO:0000259" key="2">
    <source>
        <dbReference type="Pfam" id="PF11791"/>
    </source>
</evidence>
<dbReference type="Pfam" id="PF06434">
    <property type="entry name" value="Aconitase_2_N"/>
    <property type="match status" value="1"/>
</dbReference>
<proteinExistence type="predicted"/>
<evidence type="ECO:0000259" key="1">
    <source>
        <dbReference type="Pfam" id="PF06434"/>
    </source>
</evidence>
<dbReference type="SUPFAM" id="SSF74778">
    <property type="entry name" value="Aconitase B, N-terminal domain"/>
    <property type="match status" value="1"/>
</dbReference>
<gene>
    <name evidence="3" type="ORF">G6F50_016817</name>
</gene>
<dbReference type="EMBL" id="JAANIU010011173">
    <property type="protein sequence ID" value="KAG1531227.1"/>
    <property type="molecule type" value="Genomic_DNA"/>
</dbReference>
<comment type="caution">
    <text evidence="3">The sequence shown here is derived from an EMBL/GenBank/DDBJ whole genome shotgun (WGS) entry which is preliminary data.</text>
</comment>
<dbReference type="Gene3D" id="1.25.40.310">
    <property type="entry name" value="Aconitate B, HEAT-like domain"/>
    <property type="match status" value="1"/>
</dbReference>
<feature type="domain" description="Aconitase B swivel" evidence="1">
    <location>
        <begin position="76"/>
        <end position="116"/>
    </location>
</feature>
<dbReference type="SUPFAM" id="SSF52016">
    <property type="entry name" value="LeuD/IlvD-like"/>
    <property type="match status" value="1"/>
</dbReference>
<organism evidence="3 4">
    <name type="scientific">Rhizopus delemar</name>
    <dbReference type="NCBI Taxonomy" id="936053"/>
    <lineage>
        <taxon>Eukaryota</taxon>
        <taxon>Fungi</taxon>
        <taxon>Fungi incertae sedis</taxon>
        <taxon>Mucoromycota</taxon>
        <taxon>Mucoromycotina</taxon>
        <taxon>Mucoromycetes</taxon>
        <taxon>Mucorales</taxon>
        <taxon>Mucorineae</taxon>
        <taxon>Rhizopodaceae</taxon>
        <taxon>Rhizopus</taxon>
    </lineage>
</organism>
<dbReference type="GO" id="GO:0003994">
    <property type="term" value="F:aconitate hydratase activity"/>
    <property type="evidence" value="ECO:0007669"/>
    <property type="project" value="InterPro"/>
</dbReference>
<dbReference type="AlphaFoldDB" id="A0A9P7C1N6"/>
<reference evidence="3 4" key="1">
    <citation type="journal article" date="2020" name="Microb. Genom.">
        <title>Genetic diversity of clinical and environmental Mucorales isolates obtained from an investigation of mucormycosis cases among solid organ transplant recipients.</title>
        <authorList>
            <person name="Nguyen M.H."/>
            <person name="Kaul D."/>
            <person name="Muto C."/>
            <person name="Cheng S.J."/>
            <person name="Richter R.A."/>
            <person name="Bruno V.M."/>
            <person name="Liu G."/>
            <person name="Beyhan S."/>
            <person name="Sundermann A.J."/>
            <person name="Mounaud S."/>
            <person name="Pasculle A.W."/>
            <person name="Nierman W.C."/>
            <person name="Driscoll E."/>
            <person name="Cumbie R."/>
            <person name="Clancy C.J."/>
            <person name="Dupont C.L."/>
        </authorList>
    </citation>
    <scope>NUCLEOTIDE SEQUENCE [LARGE SCALE GENOMIC DNA]</scope>
    <source>
        <strain evidence="3 4">GL24</strain>
    </source>
</reference>
<dbReference type="InterPro" id="IPR015928">
    <property type="entry name" value="Aconitase/3IPM_dehydase_swvl"/>
</dbReference>
<feature type="domain" description="Aconitase B HEAT-like" evidence="2">
    <location>
        <begin position="1"/>
        <end position="64"/>
    </location>
</feature>
<dbReference type="Proteomes" id="UP000740926">
    <property type="component" value="Unassembled WGS sequence"/>
</dbReference>
<protein>
    <submittedName>
        <fullName evidence="3">Uncharacterized protein</fullName>
    </submittedName>
</protein>
<keyword evidence="4" id="KW-1185">Reference proteome</keyword>
<dbReference type="GO" id="GO:0006099">
    <property type="term" value="P:tricarboxylic acid cycle"/>
    <property type="evidence" value="ECO:0007669"/>
    <property type="project" value="InterPro"/>
</dbReference>
<dbReference type="Pfam" id="PF11791">
    <property type="entry name" value="Aconitase_B_N"/>
    <property type="match status" value="1"/>
</dbReference>
<evidence type="ECO:0000313" key="4">
    <source>
        <dbReference type="Proteomes" id="UP000740926"/>
    </source>
</evidence>
<accession>A0A9P7C1N6</accession>
<name>A0A9P7C1N6_9FUNG</name>
<dbReference type="Gene3D" id="3.20.19.10">
    <property type="entry name" value="Aconitase, domain 4"/>
    <property type="match status" value="1"/>
</dbReference>
<evidence type="ECO:0000313" key="3">
    <source>
        <dbReference type="EMBL" id="KAG1531227.1"/>
    </source>
</evidence>
<dbReference type="InterPro" id="IPR015933">
    <property type="entry name" value="Aconitase_B_HEAT-like_dom"/>
</dbReference>